<evidence type="ECO:0000313" key="1">
    <source>
        <dbReference type="EMBL" id="AGF57456.1"/>
    </source>
</evidence>
<dbReference type="Proteomes" id="UP000011728">
    <property type="component" value="Chromosome"/>
</dbReference>
<sequence length="32" mass="3823">MFNEVEKIDNCNCIAIRHEIVDEVRKDMLEES</sequence>
<dbReference type="EMBL" id="CP004121">
    <property type="protein sequence ID" value="AGF57456.1"/>
    <property type="molecule type" value="Genomic_DNA"/>
</dbReference>
<dbReference type="AlphaFoldDB" id="M1MRS9"/>
<proteinExistence type="predicted"/>
<name>M1MRS9_9CLOT</name>
<protein>
    <submittedName>
        <fullName evidence="1">Uncharacterized protein</fullName>
    </submittedName>
</protein>
<dbReference type="KEGG" id="csr:Cspa_c36960"/>
<keyword evidence="2" id="KW-1185">Reference proteome</keyword>
<accession>M1MRS9</accession>
<organism evidence="1 2">
    <name type="scientific">Clostridium saccharoperbutylacetonicum N1-4(HMT)</name>
    <dbReference type="NCBI Taxonomy" id="931276"/>
    <lineage>
        <taxon>Bacteria</taxon>
        <taxon>Bacillati</taxon>
        <taxon>Bacillota</taxon>
        <taxon>Clostridia</taxon>
        <taxon>Eubacteriales</taxon>
        <taxon>Clostridiaceae</taxon>
        <taxon>Clostridium</taxon>
    </lineage>
</organism>
<evidence type="ECO:0000313" key="2">
    <source>
        <dbReference type="Proteomes" id="UP000011728"/>
    </source>
</evidence>
<gene>
    <name evidence="1" type="ORF">Cspa_c36960</name>
</gene>
<reference evidence="1 2" key="1">
    <citation type="submission" date="2013-02" db="EMBL/GenBank/DDBJ databases">
        <title>Genome sequence of Clostridium saccharoperbutylacetonicum N1-4(HMT).</title>
        <authorList>
            <person name="Poehlein A."/>
            <person name="Daniel R."/>
        </authorList>
    </citation>
    <scope>NUCLEOTIDE SEQUENCE [LARGE SCALE GENOMIC DNA]</scope>
    <source>
        <strain evidence="2">N1-4(HMT)</strain>
    </source>
</reference>
<dbReference type="HOGENOM" id="CLU_3388830_0_0_9"/>